<protein>
    <recommendedName>
        <fullName evidence="3">Myb/SANT-like DNA-binding domain-containing protein</fullName>
    </recommendedName>
</protein>
<dbReference type="Pfam" id="PF13837">
    <property type="entry name" value="Myb_DNA-bind_4"/>
    <property type="match status" value="1"/>
</dbReference>
<dbReference type="InterPro" id="IPR044822">
    <property type="entry name" value="Myb_DNA-bind_4"/>
</dbReference>
<dbReference type="EMBL" id="JARQWQ010000064">
    <property type="protein sequence ID" value="KAK2555206.1"/>
    <property type="molecule type" value="Genomic_DNA"/>
</dbReference>
<dbReference type="AlphaFoldDB" id="A0AAD9Q5S8"/>
<name>A0AAD9Q5S8_ACRCE</name>
<evidence type="ECO:0000256" key="1">
    <source>
        <dbReference type="SAM" id="MobiDB-lite"/>
    </source>
</evidence>
<keyword evidence="5" id="KW-1185">Reference proteome</keyword>
<reference evidence="4" key="1">
    <citation type="journal article" date="2023" name="G3 (Bethesda)">
        <title>Whole genome assembly and annotation of the endangered Caribbean coral Acropora cervicornis.</title>
        <authorList>
            <person name="Selwyn J.D."/>
            <person name="Vollmer S.V."/>
        </authorList>
    </citation>
    <scope>NUCLEOTIDE SEQUENCE</scope>
    <source>
        <strain evidence="4">K2</strain>
    </source>
</reference>
<evidence type="ECO:0000256" key="2">
    <source>
        <dbReference type="SAM" id="Phobius"/>
    </source>
</evidence>
<keyword evidence="2" id="KW-0812">Transmembrane</keyword>
<feature type="region of interest" description="Disordered" evidence="1">
    <location>
        <begin position="68"/>
        <end position="103"/>
    </location>
</feature>
<evidence type="ECO:0000313" key="5">
    <source>
        <dbReference type="Proteomes" id="UP001249851"/>
    </source>
</evidence>
<reference evidence="4" key="2">
    <citation type="journal article" date="2023" name="Science">
        <title>Genomic signatures of disease resistance in endangered staghorn corals.</title>
        <authorList>
            <person name="Vollmer S.V."/>
            <person name="Selwyn J.D."/>
            <person name="Despard B.A."/>
            <person name="Roesel C.L."/>
        </authorList>
    </citation>
    <scope>NUCLEOTIDE SEQUENCE</scope>
    <source>
        <strain evidence="4">K2</strain>
    </source>
</reference>
<dbReference type="Proteomes" id="UP001249851">
    <property type="component" value="Unassembled WGS sequence"/>
</dbReference>
<feature type="domain" description="Myb/SANT-like DNA-binding" evidence="3">
    <location>
        <begin position="189"/>
        <end position="263"/>
    </location>
</feature>
<accession>A0AAD9Q5S8</accession>
<proteinExistence type="predicted"/>
<evidence type="ECO:0000313" key="4">
    <source>
        <dbReference type="EMBL" id="KAK2555206.1"/>
    </source>
</evidence>
<gene>
    <name evidence="4" type="ORF">P5673_023184</name>
</gene>
<evidence type="ECO:0000259" key="3">
    <source>
        <dbReference type="Pfam" id="PF13837"/>
    </source>
</evidence>
<keyword evidence="2" id="KW-1133">Transmembrane helix</keyword>
<comment type="caution">
    <text evidence="4">The sequence shown here is derived from an EMBL/GenBank/DDBJ whole genome shotgun (WGS) entry which is preliminary data.</text>
</comment>
<feature type="transmembrane region" description="Helical" evidence="2">
    <location>
        <begin position="340"/>
        <end position="361"/>
    </location>
</feature>
<sequence>MRPTKEEVKDGAVFLGLGVEVEQYLAPYYWSFPSIACLDYNHEGRLFLKNLKYETREFTFWEKNGKGRSARSKETAAPPKSPLERKKGQGKRKRKVNDVEDGNGEEHFRRAFDEINSQLERVASSMEKMQEMQMRKWIVRTNLWEIFSKHLKAASSVGVDSLAQKISTADSQMMIPSLSTDQPSQNLEKWEDKHVRLLIECYLKYKDQLGKPQQTKKKVFEKIAEEFNRTSDVVVSGDQCFRKWKKLESKQKEIEDNNSRTGREKKTCLGADNASVKPVFTFETSGGYSSSSSSRPSTPSHVNSESDSGIVLFHTLFPYFYKRTLPVLSGTFRDISPPSFAFAPTILLLIFFRLSFHAAFLDFCDIVRRF</sequence>
<dbReference type="Gene3D" id="1.10.10.60">
    <property type="entry name" value="Homeodomain-like"/>
    <property type="match status" value="1"/>
</dbReference>
<organism evidence="4 5">
    <name type="scientific">Acropora cervicornis</name>
    <name type="common">Staghorn coral</name>
    <dbReference type="NCBI Taxonomy" id="6130"/>
    <lineage>
        <taxon>Eukaryota</taxon>
        <taxon>Metazoa</taxon>
        <taxon>Cnidaria</taxon>
        <taxon>Anthozoa</taxon>
        <taxon>Hexacorallia</taxon>
        <taxon>Scleractinia</taxon>
        <taxon>Astrocoeniina</taxon>
        <taxon>Acroporidae</taxon>
        <taxon>Acropora</taxon>
    </lineage>
</organism>
<keyword evidence="2" id="KW-0472">Membrane</keyword>